<evidence type="ECO:0000313" key="3">
    <source>
        <dbReference type="Proteomes" id="UP001337655"/>
    </source>
</evidence>
<feature type="domain" description="DUF7730" evidence="1">
    <location>
        <begin position="44"/>
        <end position="160"/>
    </location>
</feature>
<proteinExistence type="predicted"/>
<dbReference type="InterPro" id="IPR038883">
    <property type="entry name" value="AN11006-like"/>
</dbReference>
<accession>A0AAV9PP63</accession>
<sequence length="166" mass="19285">MVNYSRVVDVNYPEMFSLVPLVITQGPYRGRHVLMLEPEKGVSFLDFPPEIRNMIFSYLLEEDAPIQMSTARRTNEARRAVRSDWNARNGRNKGLKWNTTTRAWDNKPPSALALLRANKQIHSETAPMVYANEFEFQNFSNLQVFLESLGSMRRFLRNIRIGSRGF</sequence>
<dbReference type="RefSeq" id="XP_064664487.1">
    <property type="nucleotide sequence ID" value="XM_064798253.1"/>
</dbReference>
<keyword evidence="3" id="KW-1185">Reference proteome</keyword>
<organism evidence="2 3">
    <name type="scientific">Saxophila tyrrhenica</name>
    <dbReference type="NCBI Taxonomy" id="1690608"/>
    <lineage>
        <taxon>Eukaryota</taxon>
        <taxon>Fungi</taxon>
        <taxon>Dikarya</taxon>
        <taxon>Ascomycota</taxon>
        <taxon>Pezizomycotina</taxon>
        <taxon>Dothideomycetes</taxon>
        <taxon>Dothideomycetidae</taxon>
        <taxon>Mycosphaerellales</taxon>
        <taxon>Extremaceae</taxon>
        <taxon>Saxophila</taxon>
    </lineage>
</organism>
<name>A0AAV9PP63_9PEZI</name>
<reference evidence="2 3" key="1">
    <citation type="submission" date="2023-08" db="EMBL/GenBank/DDBJ databases">
        <title>Black Yeasts Isolated from many extreme environments.</title>
        <authorList>
            <person name="Coleine C."/>
            <person name="Stajich J.E."/>
            <person name="Selbmann L."/>
        </authorList>
    </citation>
    <scope>NUCLEOTIDE SEQUENCE [LARGE SCALE GENOMIC DNA]</scope>
    <source>
        <strain evidence="2 3">CCFEE 5935</strain>
    </source>
</reference>
<evidence type="ECO:0000259" key="1">
    <source>
        <dbReference type="Pfam" id="PF24864"/>
    </source>
</evidence>
<dbReference type="Proteomes" id="UP001337655">
    <property type="component" value="Unassembled WGS sequence"/>
</dbReference>
<dbReference type="PANTHER" id="PTHR42085:SF2">
    <property type="entry name" value="F-BOX DOMAIN-CONTAINING PROTEIN"/>
    <property type="match status" value="1"/>
</dbReference>
<gene>
    <name evidence="2" type="ORF">LTR77_000989</name>
</gene>
<dbReference type="PANTHER" id="PTHR42085">
    <property type="entry name" value="F-BOX DOMAIN-CONTAINING PROTEIN"/>
    <property type="match status" value="1"/>
</dbReference>
<comment type="caution">
    <text evidence="2">The sequence shown here is derived from an EMBL/GenBank/DDBJ whole genome shotgun (WGS) entry which is preliminary data.</text>
</comment>
<dbReference type="AlphaFoldDB" id="A0AAV9PP63"/>
<protein>
    <recommendedName>
        <fullName evidence="1">DUF7730 domain-containing protein</fullName>
    </recommendedName>
</protein>
<dbReference type="InterPro" id="IPR056632">
    <property type="entry name" value="DUF7730"/>
</dbReference>
<dbReference type="GeneID" id="89922338"/>
<dbReference type="Pfam" id="PF24864">
    <property type="entry name" value="DUF7730"/>
    <property type="match status" value="1"/>
</dbReference>
<dbReference type="EMBL" id="JAVRRT010000001">
    <property type="protein sequence ID" value="KAK5175849.1"/>
    <property type="molecule type" value="Genomic_DNA"/>
</dbReference>
<evidence type="ECO:0000313" key="2">
    <source>
        <dbReference type="EMBL" id="KAK5175849.1"/>
    </source>
</evidence>